<dbReference type="PANTHER" id="PTHR20854">
    <property type="entry name" value="INOSITOL MONOPHOSPHATASE"/>
    <property type="match status" value="1"/>
</dbReference>
<feature type="binding site" evidence="1">
    <location>
        <position position="77"/>
    </location>
    <ligand>
        <name>Mg(2+)</name>
        <dbReference type="ChEBI" id="CHEBI:18420"/>
        <label>1</label>
        <note>catalytic</note>
    </ligand>
</feature>
<feature type="binding site" evidence="1">
    <location>
        <position position="75"/>
    </location>
    <ligand>
        <name>Mg(2+)</name>
        <dbReference type="ChEBI" id="CHEBI:18420"/>
        <label>1</label>
        <note>catalytic</note>
    </ligand>
</feature>
<evidence type="ECO:0000313" key="2">
    <source>
        <dbReference type="EMBL" id="MBC8176524.1"/>
    </source>
</evidence>
<dbReference type="GO" id="GO:0006020">
    <property type="term" value="P:inositol metabolic process"/>
    <property type="evidence" value="ECO:0007669"/>
    <property type="project" value="TreeGrafter"/>
</dbReference>
<dbReference type="SUPFAM" id="SSF56655">
    <property type="entry name" value="Carbohydrate phosphatase"/>
    <property type="match status" value="1"/>
</dbReference>
<proteinExistence type="predicted"/>
<dbReference type="GO" id="GO:0046872">
    <property type="term" value="F:metal ion binding"/>
    <property type="evidence" value="ECO:0007669"/>
    <property type="project" value="UniProtKB-KW"/>
</dbReference>
<dbReference type="Gene3D" id="3.30.540.10">
    <property type="entry name" value="Fructose-1,6-Bisphosphatase, subunit A, domain 1"/>
    <property type="match status" value="1"/>
</dbReference>
<dbReference type="Pfam" id="PF00459">
    <property type="entry name" value="Inositol_P"/>
    <property type="match status" value="1"/>
</dbReference>
<feature type="binding site" evidence="1">
    <location>
        <position position="193"/>
    </location>
    <ligand>
        <name>Mg(2+)</name>
        <dbReference type="ChEBI" id="CHEBI:18420"/>
        <label>1</label>
        <note>catalytic</note>
    </ligand>
</feature>
<dbReference type="AlphaFoldDB" id="A0A8J6MXD0"/>
<reference evidence="2 3" key="1">
    <citation type="submission" date="2020-08" db="EMBL/GenBank/DDBJ databases">
        <title>Bridging the membrane lipid divide: bacteria of the FCB group superphylum have the potential to synthesize archaeal ether lipids.</title>
        <authorList>
            <person name="Villanueva L."/>
            <person name="Von Meijenfeldt F.A.B."/>
            <person name="Westbye A.B."/>
            <person name="Yadav S."/>
            <person name="Hopmans E.C."/>
            <person name="Dutilh B.E."/>
            <person name="Sinninghe Damste J.S."/>
        </authorList>
    </citation>
    <scope>NUCLEOTIDE SEQUENCE [LARGE SCALE GENOMIC DNA]</scope>
    <source>
        <strain evidence="2">NIOZ-UU27</strain>
    </source>
</reference>
<comment type="caution">
    <text evidence="2">The sequence shown here is derived from an EMBL/GenBank/DDBJ whole genome shotgun (WGS) entry which is preliminary data.</text>
</comment>
<dbReference type="GO" id="GO:0007165">
    <property type="term" value="P:signal transduction"/>
    <property type="evidence" value="ECO:0007669"/>
    <property type="project" value="TreeGrafter"/>
</dbReference>
<evidence type="ECO:0000313" key="3">
    <source>
        <dbReference type="Proteomes" id="UP000650524"/>
    </source>
</evidence>
<dbReference type="PRINTS" id="PR00377">
    <property type="entry name" value="IMPHPHTASES"/>
</dbReference>
<dbReference type="EMBL" id="JACNJD010000142">
    <property type="protein sequence ID" value="MBC8176524.1"/>
    <property type="molecule type" value="Genomic_DNA"/>
</dbReference>
<feature type="binding site" evidence="1">
    <location>
        <position position="78"/>
    </location>
    <ligand>
        <name>Mg(2+)</name>
        <dbReference type="ChEBI" id="CHEBI:18420"/>
        <label>1</label>
        <note>catalytic</note>
    </ligand>
</feature>
<name>A0A8J6MXD0_9DELT</name>
<dbReference type="InterPro" id="IPR000760">
    <property type="entry name" value="Inositol_monophosphatase-like"/>
</dbReference>
<protein>
    <submittedName>
        <fullName evidence="2">Inositol monophosphatase</fullName>
    </submittedName>
</protein>
<sequence>MQAIRDAGEKALSFYGTGNRDLRFDEELVTEAELHLTDFFQDRLAAHFPDHLIFANNQEDKGYRHDSTRYLWVFDPLDGVANFQGGIPVWGISLALLENAWPVFGLFYMPATGDLFHARAGQKAYRGNDEICALNQSEVNDESVLLTYSRFHTEYRTSFPGKIRSLGCTAAHLCYVAGGQAEAAVITHETYQDLAATRVIVEAAGAKFYRMNGDGFFLNEYLGGKKIEEHLLVATPGNLTRIRDCLQPVS</sequence>
<dbReference type="Gene3D" id="3.40.190.80">
    <property type="match status" value="1"/>
</dbReference>
<keyword evidence="1" id="KW-0460">Magnesium</keyword>
<dbReference type="GO" id="GO:0008934">
    <property type="term" value="F:inositol monophosphate 1-phosphatase activity"/>
    <property type="evidence" value="ECO:0007669"/>
    <property type="project" value="TreeGrafter"/>
</dbReference>
<keyword evidence="1" id="KW-0479">Metal-binding</keyword>
<dbReference type="Proteomes" id="UP000650524">
    <property type="component" value="Unassembled WGS sequence"/>
</dbReference>
<comment type="cofactor">
    <cofactor evidence="1">
        <name>Mg(2+)</name>
        <dbReference type="ChEBI" id="CHEBI:18420"/>
    </cofactor>
</comment>
<dbReference type="PANTHER" id="PTHR20854:SF4">
    <property type="entry name" value="INOSITOL-1-MONOPHOSPHATASE-RELATED"/>
    <property type="match status" value="1"/>
</dbReference>
<evidence type="ECO:0000256" key="1">
    <source>
        <dbReference type="PIRSR" id="PIRSR600760-2"/>
    </source>
</evidence>
<gene>
    <name evidence="2" type="ORF">H8E19_03890</name>
</gene>
<accession>A0A8J6MXD0</accession>
<organism evidence="2 3">
    <name type="scientific">Candidatus Desulfacyla euxinica</name>
    <dbReference type="NCBI Taxonomy" id="2841693"/>
    <lineage>
        <taxon>Bacteria</taxon>
        <taxon>Deltaproteobacteria</taxon>
        <taxon>Candidatus Desulfacyla</taxon>
    </lineage>
</organism>